<dbReference type="GO" id="GO:0005802">
    <property type="term" value="C:trans-Golgi network"/>
    <property type="evidence" value="ECO:0007669"/>
    <property type="project" value="TreeGrafter"/>
</dbReference>
<feature type="region of interest" description="Disordered" evidence="1">
    <location>
        <begin position="554"/>
        <end position="621"/>
    </location>
</feature>
<dbReference type="Pfam" id="PF12735">
    <property type="entry name" value="IgD3_Trs65"/>
    <property type="match status" value="1"/>
</dbReference>
<dbReference type="Proteomes" id="UP001215598">
    <property type="component" value="Unassembled WGS sequence"/>
</dbReference>
<feature type="region of interest" description="Disordered" evidence="1">
    <location>
        <begin position="639"/>
        <end position="708"/>
    </location>
</feature>
<sequence>MSAFEQLFASAELDVVVPDTSLEYPPATPADDWLARLKSDNLERTQAFFDEQLQALLTIRIEQPSTSNTKDPAHPPKELLTFISHLQISLEATYISSVPVGPSSPETPRTARLSAPPRTASLAKLNPRSAHPPIFPPNTPNPTPSSAEIDKRYLKSEGTLLLASIWGQNASEESQEAFTLLRSEEEEVWVAVYRLALTVSFLRLAVNDPLLCLTISATLRDRPQTLSRPNHPLAHFLSTVDFLPAPTAPASPTSPAPPNGSSAVDPMPDEPPLSGLPEINLLEGLAAGPSFSPDALGLPTARLGSVSRLKLFTLQPLAQRTPLPAPTPSPMTAIGRSQLSASGPGPATLRKSFRKTLRTVSGFRVRMRTVFVPAVLLPLTGAESADEETDEERLEAGTDERTVVLCVELENSGDSGRTVGFEVERVDVKVGGSDDSGARAVLVGWGNGGVGDSGSVFPMRVGASEQYNLLYAVSFLRSPDEALAMGLVKDSGAQDMLQRSVTIGIFGRPYLASSSYPSSSSPPATPSSSAPTATLSYPTRTFCSKWNCVLDLSSQPHPEPEDDPAEDGDFSLAIPSVLPEPASPFPSQARVRPDSMVSIRDSVPSPSLSPMSAVPSKRHTLPGGQPIVAARALAQKSGSTGLGYRASTSMLNPLNSKDREREVPPLPARSASFPSQQYTPPSMSLQQQMPRSPTTYAAPPRLSVDPDYQSPVPMTPAYPSYPTRSALPPTPPAVMAHSHTQGIVGGGAVGRSVEIRRERGMAVGVGAAVLGVPPTPGPVVSVGGGGFFGMGAGGSAPEAGGGFREEDEYEREHDRHDGDHSGVKSGEAIVVSVGLVASGAHKSGGDLGKTADAGRDGDQLHRIYPLDHFTLDVFVFNQSEWTRRFEVTCPDRRRGRRRNPGEKAPSPGIVPLDNRVRIGPLLPAACQSVRMEFLAVTPGVHSINTLTLTDVVSGYSLNLRSVMDIVVHEPGDV</sequence>
<proteinExistence type="predicted"/>
<protein>
    <submittedName>
        <fullName evidence="3">TRAPP trafficking subunit Trs65-domain-containing protein</fullName>
    </submittedName>
</protein>
<evidence type="ECO:0000313" key="4">
    <source>
        <dbReference type="Proteomes" id="UP001215598"/>
    </source>
</evidence>
<feature type="compositionally biased region" description="Pro residues" evidence="1">
    <location>
        <begin position="246"/>
        <end position="258"/>
    </location>
</feature>
<feature type="compositionally biased region" description="Polar residues" evidence="1">
    <location>
        <begin position="646"/>
        <end position="655"/>
    </location>
</feature>
<dbReference type="PANTHER" id="PTHR28159:SF1">
    <property type="entry name" value="TRAFFICKING PROTEIN PARTICLE COMPLEX II-SPECIFIC SUBUNIT 65"/>
    <property type="match status" value="1"/>
</dbReference>
<comment type="caution">
    <text evidence="3">The sequence shown here is derived from an EMBL/GenBank/DDBJ whole genome shotgun (WGS) entry which is preliminary data.</text>
</comment>
<feature type="compositionally biased region" description="Polar residues" evidence="1">
    <location>
        <begin position="672"/>
        <end position="695"/>
    </location>
</feature>
<organism evidence="3 4">
    <name type="scientific">Mycena metata</name>
    <dbReference type="NCBI Taxonomy" id="1033252"/>
    <lineage>
        <taxon>Eukaryota</taxon>
        <taxon>Fungi</taxon>
        <taxon>Dikarya</taxon>
        <taxon>Basidiomycota</taxon>
        <taxon>Agaricomycotina</taxon>
        <taxon>Agaricomycetes</taxon>
        <taxon>Agaricomycetidae</taxon>
        <taxon>Agaricales</taxon>
        <taxon>Marasmiineae</taxon>
        <taxon>Mycenaceae</taxon>
        <taxon>Mycena</taxon>
    </lineage>
</organism>
<name>A0AAD7KDL6_9AGAR</name>
<evidence type="ECO:0000256" key="1">
    <source>
        <dbReference type="SAM" id="MobiDB-lite"/>
    </source>
</evidence>
<dbReference type="GO" id="GO:1990071">
    <property type="term" value="C:TRAPPII protein complex"/>
    <property type="evidence" value="ECO:0007669"/>
    <property type="project" value="InterPro"/>
</dbReference>
<dbReference type="AlphaFoldDB" id="A0AAD7KDL6"/>
<accession>A0AAD7KDL6</accession>
<keyword evidence="4" id="KW-1185">Reference proteome</keyword>
<dbReference type="InterPro" id="IPR055420">
    <property type="entry name" value="IgD3_Trs65"/>
</dbReference>
<evidence type="ECO:0000259" key="2">
    <source>
        <dbReference type="Pfam" id="PF12735"/>
    </source>
</evidence>
<dbReference type="GO" id="GO:0006891">
    <property type="term" value="P:intra-Golgi vesicle-mediated transport"/>
    <property type="evidence" value="ECO:0007669"/>
    <property type="project" value="InterPro"/>
</dbReference>
<dbReference type="PANTHER" id="PTHR28159">
    <property type="entry name" value="TRAFFICKING PROTEIN PARTICLE COMPLEX II-SPECIFIC SUBUNIT 65"/>
    <property type="match status" value="1"/>
</dbReference>
<feature type="region of interest" description="Disordered" evidence="1">
    <location>
        <begin position="795"/>
        <end position="823"/>
    </location>
</feature>
<gene>
    <name evidence="3" type="ORF">B0H16DRAFT_1671380</name>
</gene>
<dbReference type="InterPro" id="IPR024662">
    <property type="entry name" value="Trs65"/>
</dbReference>
<evidence type="ECO:0000313" key="3">
    <source>
        <dbReference type="EMBL" id="KAJ7780958.1"/>
    </source>
</evidence>
<dbReference type="EMBL" id="JARKIB010000004">
    <property type="protein sequence ID" value="KAJ7780958.1"/>
    <property type="molecule type" value="Genomic_DNA"/>
</dbReference>
<feature type="compositionally biased region" description="Basic and acidic residues" evidence="1">
    <location>
        <begin position="810"/>
        <end position="822"/>
    </location>
</feature>
<reference evidence="3" key="1">
    <citation type="submission" date="2023-03" db="EMBL/GenBank/DDBJ databases">
        <title>Massive genome expansion in bonnet fungi (Mycena s.s.) driven by repeated elements and novel gene families across ecological guilds.</title>
        <authorList>
            <consortium name="Lawrence Berkeley National Laboratory"/>
            <person name="Harder C.B."/>
            <person name="Miyauchi S."/>
            <person name="Viragh M."/>
            <person name="Kuo A."/>
            <person name="Thoen E."/>
            <person name="Andreopoulos B."/>
            <person name="Lu D."/>
            <person name="Skrede I."/>
            <person name="Drula E."/>
            <person name="Henrissat B."/>
            <person name="Morin E."/>
            <person name="Kohler A."/>
            <person name="Barry K."/>
            <person name="LaButti K."/>
            <person name="Morin E."/>
            <person name="Salamov A."/>
            <person name="Lipzen A."/>
            <person name="Mereny Z."/>
            <person name="Hegedus B."/>
            <person name="Baldrian P."/>
            <person name="Stursova M."/>
            <person name="Weitz H."/>
            <person name="Taylor A."/>
            <person name="Grigoriev I.V."/>
            <person name="Nagy L.G."/>
            <person name="Martin F."/>
            <person name="Kauserud H."/>
        </authorList>
    </citation>
    <scope>NUCLEOTIDE SEQUENCE</scope>
    <source>
        <strain evidence="3">CBHHK182m</strain>
    </source>
</reference>
<feature type="domain" description="Trafficking protein particle complex II-specific subunit 65 IgD3" evidence="2">
    <location>
        <begin position="908"/>
        <end position="967"/>
    </location>
</feature>
<feature type="compositionally biased region" description="Acidic residues" evidence="1">
    <location>
        <begin position="560"/>
        <end position="569"/>
    </location>
</feature>
<feature type="region of interest" description="Disordered" evidence="1">
    <location>
        <begin position="246"/>
        <end position="273"/>
    </location>
</feature>